<feature type="non-terminal residue" evidence="1">
    <location>
        <position position="1"/>
    </location>
</feature>
<sequence>SFEFSNIFSPIANDFEERKNRIGEKKRGREMEFNEEYHLKERPEWIANLFGKIDSYCLTNIRTGIQRTYLKTYIRYAWSGKMFGYIMIREEALRIYLKLKYSELENPPVFIRDYSKIARGTWTELLFNDEEEYLQNEMTILDVTYGLIDKSFKRITKKPKLAREIAENPEVEPITKLEPIVAIKNLKVNLTVENNGYVTLELKIPKSQLNKTLDRILG</sequence>
<reference evidence="1" key="1">
    <citation type="journal article" date="2014" name="Front. Microbiol.">
        <title>High frequency of phylogenetically diverse reductive dehalogenase-homologous genes in deep subseafloor sedimentary metagenomes.</title>
        <authorList>
            <person name="Kawai M."/>
            <person name="Futagami T."/>
            <person name="Toyoda A."/>
            <person name="Takaki Y."/>
            <person name="Nishi S."/>
            <person name="Hori S."/>
            <person name="Arai W."/>
            <person name="Tsubouchi T."/>
            <person name="Morono Y."/>
            <person name="Uchiyama I."/>
            <person name="Ito T."/>
            <person name="Fujiyama A."/>
            <person name="Inagaki F."/>
            <person name="Takami H."/>
        </authorList>
    </citation>
    <scope>NUCLEOTIDE SEQUENCE</scope>
    <source>
        <strain evidence="1">Expedition CK06-06</strain>
    </source>
</reference>
<evidence type="ECO:0000313" key="1">
    <source>
        <dbReference type="EMBL" id="GAJ15896.1"/>
    </source>
</evidence>
<protein>
    <submittedName>
        <fullName evidence="1">Uncharacterized protein</fullName>
    </submittedName>
</protein>
<gene>
    <name evidence="1" type="ORF">S12H4_44618</name>
</gene>
<comment type="caution">
    <text evidence="1">The sequence shown here is derived from an EMBL/GenBank/DDBJ whole genome shotgun (WGS) entry which is preliminary data.</text>
</comment>
<dbReference type="AlphaFoldDB" id="X1VK61"/>
<name>X1VK61_9ZZZZ</name>
<dbReference type="EMBL" id="BARW01027510">
    <property type="protein sequence ID" value="GAJ15896.1"/>
    <property type="molecule type" value="Genomic_DNA"/>
</dbReference>
<proteinExistence type="predicted"/>
<organism evidence="1">
    <name type="scientific">marine sediment metagenome</name>
    <dbReference type="NCBI Taxonomy" id="412755"/>
    <lineage>
        <taxon>unclassified sequences</taxon>
        <taxon>metagenomes</taxon>
        <taxon>ecological metagenomes</taxon>
    </lineage>
</organism>
<accession>X1VK61</accession>